<feature type="compositionally biased region" description="Polar residues" evidence="1">
    <location>
        <begin position="120"/>
        <end position="157"/>
    </location>
</feature>
<dbReference type="AlphaFoldDB" id="A0A3L8DQP9"/>
<name>A0A3L8DQP9_OOCBI</name>
<accession>A0A3L8DQP9</accession>
<sequence>MAEGNIDDILVRLDEIEKLQTELRHLVPRVTGNSSGHRDLSRNSSTSIRFPSLLTFPVISNFSSTSSKTERVQKSTAQMNLSNRLLSGTRPSTASLGNSQRPAKRGSSAKETNIFKDLLKSTSNVTRSHGRNSLASTSSVANSKVSMMPYSTRSTTASRKEELKNERSTTAMGKMQNATDGRLSNVRLSRKEIDANAIRSSVQTETPACEAHTATKSESTWSCLRRNQCRDGSGVIKTLVERIVENFNYCLVDDKRVTVPYHHPGSKTPRRVRVLRSSTIKGTVTPQLHVSVTTIFD</sequence>
<reference evidence="2" key="2">
    <citation type="submission" date="2018-07" db="EMBL/GenBank/DDBJ databases">
        <authorList>
            <person name="Mckenzie S.K."/>
            <person name="Kronauer D.J.C."/>
        </authorList>
    </citation>
    <scope>NUCLEOTIDE SEQUENCE</scope>
    <source>
        <strain evidence="2">Clonal line C1</strain>
    </source>
</reference>
<feature type="compositionally biased region" description="Polar residues" evidence="1">
    <location>
        <begin position="74"/>
        <end position="101"/>
    </location>
</feature>
<organism evidence="2">
    <name type="scientific">Ooceraea biroi</name>
    <name type="common">Clonal raider ant</name>
    <name type="synonym">Cerapachys biroi</name>
    <dbReference type="NCBI Taxonomy" id="2015173"/>
    <lineage>
        <taxon>Eukaryota</taxon>
        <taxon>Metazoa</taxon>
        <taxon>Ecdysozoa</taxon>
        <taxon>Arthropoda</taxon>
        <taxon>Hexapoda</taxon>
        <taxon>Insecta</taxon>
        <taxon>Pterygota</taxon>
        <taxon>Neoptera</taxon>
        <taxon>Endopterygota</taxon>
        <taxon>Hymenoptera</taxon>
        <taxon>Apocrita</taxon>
        <taxon>Aculeata</taxon>
        <taxon>Formicoidea</taxon>
        <taxon>Formicidae</taxon>
        <taxon>Dorylinae</taxon>
        <taxon>Ooceraea</taxon>
    </lineage>
</organism>
<protein>
    <submittedName>
        <fullName evidence="2">Uncharacterized protein</fullName>
    </submittedName>
</protein>
<dbReference type="EMBL" id="QOIP01000005">
    <property type="protein sequence ID" value="RLU22711.1"/>
    <property type="molecule type" value="Genomic_DNA"/>
</dbReference>
<dbReference type="OrthoDB" id="7552539at2759"/>
<evidence type="ECO:0000313" key="2">
    <source>
        <dbReference type="EMBL" id="RLU22711.1"/>
    </source>
</evidence>
<evidence type="ECO:0000256" key="1">
    <source>
        <dbReference type="SAM" id="MobiDB-lite"/>
    </source>
</evidence>
<gene>
    <name evidence="2" type="ORF">DMN91_004989</name>
</gene>
<feature type="region of interest" description="Disordered" evidence="1">
    <location>
        <begin position="65"/>
        <end position="170"/>
    </location>
</feature>
<reference evidence="2" key="1">
    <citation type="journal article" date="2018" name="Genome Res.">
        <title>The genomic architecture and molecular evolution of ant odorant receptors.</title>
        <authorList>
            <person name="McKenzie S.K."/>
            <person name="Kronauer D.J.C."/>
        </authorList>
    </citation>
    <scope>NUCLEOTIDE SEQUENCE [LARGE SCALE GENOMIC DNA]</scope>
    <source>
        <strain evidence="2">Clonal line C1</strain>
    </source>
</reference>
<feature type="compositionally biased region" description="Basic and acidic residues" evidence="1">
    <location>
        <begin position="158"/>
        <end position="167"/>
    </location>
</feature>
<dbReference type="Proteomes" id="UP000279307">
    <property type="component" value="Chromosome 5"/>
</dbReference>
<comment type="caution">
    <text evidence="2">The sequence shown here is derived from an EMBL/GenBank/DDBJ whole genome shotgun (WGS) entry which is preliminary data.</text>
</comment>
<proteinExistence type="predicted"/>